<evidence type="ECO:0000313" key="2">
    <source>
        <dbReference type="EMBL" id="KAH0923860.1"/>
    </source>
</evidence>
<keyword evidence="3" id="KW-1185">Reference proteome</keyword>
<sequence>DRSTLPVPTVSTETTTSTDIEMLASDLSSQNQEIGSEIPRSVITFEPNPQTKNFTVLPPKTSSPLHTNKALTPPTIHRPSPETDPIVDTLKPPLPPLPRLLLPLHQLLTSLPVNTSKPLPPTIPEKAVTISNHNFLHLTSSRPPVAYPVDSETSPPNPRLRLSLKLSRSDPTLSPPTSSLLPPLP</sequence>
<feature type="compositionally biased region" description="Low complexity" evidence="1">
    <location>
        <begin position="159"/>
        <end position="185"/>
    </location>
</feature>
<name>A0ABQ8D5V3_BRANA</name>
<gene>
    <name evidence="2" type="ORF">HID58_023878</name>
</gene>
<dbReference type="Proteomes" id="UP000824890">
    <property type="component" value="Unassembled WGS sequence"/>
</dbReference>
<feature type="non-terminal residue" evidence="2">
    <location>
        <position position="185"/>
    </location>
</feature>
<reference evidence="2 3" key="1">
    <citation type="submission" date="2021-05" db="EMBL/GenBank/DDBJ databases">
        <title>Genome Assembly of Synthetic Allotetraploid Brassica napus Reveals Homoeologous Exchanges between Subgenomes.</title>
        <authorList>
            <person name="Davis J.T."/>
        </authorList>
    </citation>
    <scope>NUCLEOTIDE SEQUENCE [LARGE SCALE GENOMIC DNA]</scope>
    <source>
        <strain evidence="3">cv. Da-Ae</strain>
        <tissue evidence="2">Seedling</tissue>
    </source>
</reference>
<accession>A0ABQ8D5V3</accession>
<protein>
    <submittedName>
        <fullName evidence="2">Uncharacterized protein</fullName>
    </submittedName>
</protein>
<organism evidence="2 3">
    <name type="scientific">Brassica napus</name>
    <name type="common">Rape</name>
    <dbReference type="NCBI Taxonomy" id="3708"/>
    <lineage>
        <taxon>Eukaryota</taxon>
        <taxon>Viridiplantae</taxon>
        <taxon>Streptophyta</taxon>
        <taxon>Embryophyta</taxon>
        <taxon>Tracheophyta</taxon>
        <taxon>Spermatophyta</taxon>
        <taxon>Magnoliopsida</taxon>
        <taxon>eudicotyledons</taxon>
        <taxon>Gunneridae</taxon>
        <taxon>Pentapetalae</taxon>
        <taxon>rosids</taxon>
        <taxon>malvids</taxon>
        <taxon>Brassicales</taxon>
        <taxon>Brassicaceae</taxon>
        <taxon>Brassiceae</taxon>
        <taxon>Brassica</taxon>
    </lineage>
</organism>
<feature type="compositionally biased region" description="Polar residues" evidence="1">
    <location>
        <begin position="47"/>
        <end position="70"/>
    </location>
</feature>
<dbReference type="EMBL" id="JAGKQM010000006">
    <property type="protein sequence ID" value="KAH0923860.1"/>
    <property type="molecule type" value="Genomic_DNA"/>
</dbReference>
<feature type="region of interest" description="Disordered" evidence="1">
    <location>
        <begin position="141"/>
        <end position="185"/>
    </location>
</feature>
<comment type="caution">
    <text evidence="2">The sequence shown here is derived from an EMBL/GenBank/DDBJ whole genome shotgun (WGS) entry which is preliminary data.</text>
</comment>
<feature type="non-terminal residue" evidence="2">
    <location>
        <position position="1"/>
    </location>
</feature>
<evidence type="ECO:0000256" key="1">
    <source>
        <dbReference type="SAM" id="MobiDB-lite"/>
    </source>
</evidence>
<feature type="region of interest" description="Disordered" evidence="1">
    <location>
        <begin position="46"/>
        <end position="91"/>
    </location>
</feature>
<evidence type="ECO:0000313" key="3">
    <source>
        <dbReference type="Proteomes" id="UP000824890"/>
    </source>
</evidence>
<proteinExistence type="predicted"/>